<sequence length="198" mass="22666">MYSIIAKSASSSAKSNPSTTIDVEKPAADTNPKGTKDTNKPRVDGEEDESLEHNPRVKWCFDNKAAILALHSSDEHSKIFSMYCDGCERYFKHCMFSKKERKGWVNSILCRWCQAEMGIGTDPQQFSVDLHVHCNRGSKKECGSFPYHSLETPPNRLPEKEASIDDIIPTAEQFTIRKKMPQKEREALEQKHREEMDR</sequence>
<feature type="compositionally biased region" description="Low complexity" evidence="1">
    <location>
        <begin position="1"/>
        <end position="15"/>
    </location>
</feature>
<accession>A0A1L7WIN3</accession>
<organism evidence="2 3">
    <name type="scientific">Phialocephala subalpina</name>
    <dbReference type="NCBI Taxonomy" id="576137"/>
    <lineage>
        <taxon>Eukaryota</taxon>
        <taxon>Fungi</taxon>
        <taxon>Dikarya</taxon>
        <taxon>Ascomycota</taxon>
        <taxon>Pezizomycotina</taxon>
        <taxon>Leotiomycetes</taxon>
        <taxon>Helotiales</taxon>
        <taxon>Mollisiaceae</taxon>
        <taxon>Phialocephala</taxon>
        <taxon>Phialocephala fortinii species complex</taxon>
    </lineage>
</organism>
<dbReference type="Proteomes" id="UP000184330">
    <property type="component" value="Unassembled WGS sequence"/>
</dbReference>
<dbReference type="AlphaFoldDB" id="A0A1L7WIN3"/>
<dbReference type="EMBL" id="FJOG01000003">
    <property type="protein sequence ID" value="CZR52616.1"/>
    <property type="molecule type" value="Genomic_DNA"/>
</dbReference>
<keyword evidence="3" id="KW-1185">Reference proteome</keyword>
<dbReference type="OrthoDB" id="3552810at2759"/>
<reference evidence="2 3" key="1">
    <citation type="submission" date="2016-03" db="EMBL/GenBank/DDBJ databases">
        <authorList>
            <person name="Ploux O."/>
        </authorList>
    </citation>
    <scope>NUCLEOTIDE SEQUENCE [LARGE SCALE GENOMIC DNA]</scope>
    <source>
        <strain evidence="2 3">UAMH 11012</strain>
    </source>
</reference>
<evidence type="ECO:0000313" key="2">
    <source>
        <dbReference type="EMBL" id="CZR52616.1"/>
    </source>
</evidence>
<evidence type="ECO:0000256" key="1">
    <source>
        <dbReference type="SAM" id="MobiDB-lite"/>
    </source>
</evidence>
<feature type="region of interest" description="Disordered" evidence="1">
    <location>
        <begin position="176"/>
        <end position="198"/>
    </location>
</feature>
<feature type="compositionally biased region" description="Basic and acidic residues" evidence="1">
    <location>
        <begin position="34"/>
        <end position="44"/>
    </location>
</feature>
<name>A0A1L7WIN3_9HELO</name>
<protein>
    <submittedName>
        <fullName evidence="2">Uncharacterized protein</fullName>
    </submittedName>
</protein>
<evidence type="ECO:0000313" key="3">
    <source>
        <dbReference type="Proteomes" id="UP000184330"/>
    </source>
</evidence>
<gene>
    <name evidence="2" type="ORF">PAC_02493</name>
</gene>
<proteinExistence type="predicted"/>
<feature type="compositionally biased region" description="Basic and acidic residues" evidence="1">
    <location>
        <begin position="181"/>
        <end position="198"/>
    </location>
</feature>
<feature type="region of interest" description="Disordered" evidence="1">
    <location>
        <begin position="1"/>
        <end position="50"/>
    </location>
</feature>